<dbReference type="Proteomes" id="UP000051638">
    <property type="component" value="Unassembled WGS sequence"/>
</dbReference>
<dbReference type="PROSITE" id="PS00445">
    <property type="entry name" value="FGGY_KINASES_2"/>
    <property type="match status" value="1"/>
</dbReference>
<dbReference type="Pfam" id="PF02782">
    <property type="entry name" value="FGGY_C"/>
    <property type="match status" value="1"/>
</dbReference>
<evidence type="ECO:0000256" key="4">
    <source>
        <dbReference type="RuleBase" id="RU003733"/>
    </source>
</evidence>
<evidence type="ECO:0000256" key="1">
    <source>
        <dbReference type="ARBA" id="ARBA00009156"/>
    </source>
</evidence>
<name>A0A0R2D7Y8_9LACO</name>
<dbReference type="EMBL" id="AYYI01000017">
    <property type="protein sequence ID" value="KRM99290.1"/>
    <property type="molecule type" value="Genomic_DNA"/>
</dbReference>
<dbReference type="PANTHER" id="PTHR43095">
    <property type="entry name" value="SUGAR KINASE"/>
    <property type="match status" value="1"/>
</dbReference>
<reference evidence="7 8" key="1">
    <citation type="journal article" date="2015" name="Genome Announc.">
        <title>Expanding the biotechnology potential of lactobacilli through comparative genomics of 213 strains and associated genera.</title>
        <authorList>
            <person name="Sun Z."/>
            <person name="Harris H.M."/>
            <person name="McCann A."/>
            <person name="Guo C."/>
            <person name="Argimon S."/>
            <person name="Zhang W."/>
            <person name="Yang X."/>
            <person name="Jeffery I.B."/>
            <person name="Cooney J.C."/>
            <person name="Kagawa T.F."/>
            <person name="Liu W."/>
            <person name="Song Y."/>
            <person name="Salvetti E."/>
            <person name="Wrobel A."/>
            <person name="Rasinkangas P."/>
            <person name="Parkhill J."/>
            <person name="Rea M.C."/>
            <person name="O'Sullivan O."/>
            <person name="Ritari J."/>
            <person name="Douillard F.P."/>
            <person name="Paul Ross R."/>
            <person name="Yang R."/>
            <person name="Briner A.E."/>
            <person name="Felis G.E."/>
            <person name="de Vos W.M."/>
            <person name="Barrangou R."/>
            <person name="Klaenhammer T.R."/>
            <person name="Caufield P.W."/>
            <person name="Cui Y."/>
            <person name="Zhang H."/>
            <person name="O'Toole P.W."/>
        </authorList>
    </citation>
    <scope>NUCLEOTIDE SEQUENCE [LARGE SCALE GENOMIC DNA]</scope>
    <source>
        <strain evidence="7 8">DSM 20253</strain>
    </source>
</reference>
<organism evidence="7 8">
    <name type="scientific">Loigolactobacillus rennini DSM 20253</name>
    <dbReference type="NCBI Taxonomy" id="1423796"/>
    <lineage>
        <taxon>Bacteria</taxon>
        <taxon>Bacillati</taxon>
        <taxon>Bacillota</taxon>
        <taxon>Bacilli</taxon>
        <taxon>Lactobacillales</taxon>
        <taxon>Lactobacillaceae</taxon>
        <taxon>Loigolactobacillus</taxon>
    </lineage>
</organism>
<keyword evidence="2 4" id="KW-0808">Transferase</keyword>
<dbReference type="AlphaFoldDB" id="A0A0R2D7Y8"/>
<evidence type="ECO:0000259" key="6">
    <source>
        <dbReference type="Pfam" id="PF02782"/>
    </source>
</evidence>
<dbReference type="SUPFAM" id="SSF53067">
    <property type="entry name" value="Actin-like ATPase domain"/>
    <property type="match status" value="2"/>
</dbReference>
<comment type="caution">
    <text evidence="7">The sequence shown here is derived from an EMBL/GenBank/DDBJ whole genome shotgun (WGS) entry which is preliminary data.</text>
</comment>
<evidence type="ECO:0000259" key="5">
    <source>
        <dbReference type="Pfam" id="PF00370"/>
    </source>
</evidence>
<sequence length="553" mass="60607">MAPTIWLFILSILKALTQGGIIPMKAMIGVDIGTTSTKAVAYDLQGNVQAYANISYPLYQDTPDTAEEDPEEIFSAVVEVLTQVTRKAALNPGDLQGVSFSAAMHSLILLDKDKQPLSRAITWADNRSAKYAQQLKENGLGEKLYQKTGTPIHPMTPLSKIMWLRHEKPELFKKAHYFIGIKDYVLYKIFGQLVMDYSLASATGLFNIHQMTWDAEALKTAGITAKQLPQLVDTTYQLHGLNSAYAKVTGIDANVPFVIGASDGVLSNLGVNAIDPGVLAVTIGTSGAVRTVVDKPTTDPQGRLFCYALTKDKWVIGGPVNNGGIVFRWVRDQLFAPEKITAEQMRVDTYEILTEIAEKIPAGSDGLLFHPYLGGERAPIWDANARGSFFGLTRQHTRAHMVRAALEGIVYNLYMVMLQIEGVAGKPKAIQATGGFARSELWRQMLADIFEQKVTIPQSFESSCLGAAVIGMLSLDLVDDLSAVKSMVGSTNVHQPNPANFSVYRELIPIWIRVGRAMASEYANIANFQRTHLAAHRNTKMGADIEQNNNSNS</sequence>
<dbReference type="InterPro" id="IPR006002">
    <property type="entry name" value="Gluconate_kinase"/>
</dbReference>
<protein>
    <submittedName>
        <fullName evidence="7">GntK protein</fullName>
    </submittedName>
</protein>
<dbReference type="NCBIfam" id="TIGR01314">
    <property type="entry name" value="gntK_FGGY"/>
    <property type="match status" value="1"/>
</dbReference>
<proteinExistence type="inferred from homology"/>
<dbReference type="PANTHER" id="PTHR43095:SF2">
    <property type="entry name" value="GLUCONOKINASE"/>
    <property type="match status" value="1"/>
</dbReference>
<dbReference type="PIRSF" id="PIRSF000538">
    <property type="entry name" value="GlpK"/>
    <property type="match status" value="1"/>
</dbReference>
<dbReference type="InterPro" id="IPR043129">
    <property type="entry name" value="ATPase_NBD"/>
</dbReference>
<feature type="domain" description="Carbohydrate kinase FGGY C-terminal" evidence="6">
    <location>
        <begin position="279"/>
        <end position="474"/>
    </location>
</feature>
<dbReference type="GO" id="GO:0046316">
    <property type="term" value="F:gluconokinase activity"/>
    <property type="evidence" value="ECO:0007669"/>
    <property type="project" value="InterPro"/>
</dbReference>
<gene>
    <name evidence="7" type="ORF">FC24_GL000487</name>
</gene>
<evidence type="ECO:0000313" key="7">
    <source>
        <dbReference type="EMBL" id="KRM99290.1"/>
    </source>
</evidence>
<keyword evidence="8" id="KW-1185">Reference proteome</keyword>
<dbReference type="CDD" id="cd07770">
    <property type="entry name" value="ASKHA_NBD_FGGY_GntK"/>
    <property type="match status" value="1"/>
</dbReference>
<feature type="domain" description="Carbohydrate kinase FGGY N-terminal" evidence="5">
    <location>
        <begin position="27"/>
        <end position="270"/>
    </location>
</feature>
<evidence type="ECO:0000256" key="2">
    <source>
        <dbReference type="ARBA" id="ARBA00022679"/>
    </source>
</evidence>
<dbReference type="PATRIC" id="fig|1423796.3.peg.501"/>
<keyword evidence="3 4" id="KW-0418">Kinase</keyword>
<dbReference type="InterPro" id="IPR050406">
    <property type="entry name" value="FGGY_Carb_Kinase"/>
</dbReference>
<dbReference type="InterPro" id="IPR018484">
    <property type="entry name" value="FGGY_N"/>
</dbReference>
<dbReference type="Gene3D" id="3.30.420.40">
    <property type="match status" value="2"/>
</dbReference>
<evidence type="ECO:0000313" key="8">
    <source>
        <dbReference type="Proteomes" id="UP000051638"/>
    </source>
</evidence>
<dbReference type="GO" id="GO:0019521">
    <property type="term" value="P:D-gluconate metabolic process"/>
    <property type="evidence" value="ECO:0007669"/>
    <property type="project" value="InterPro"/>
</dbReference>
<dbReference type="Pfam" id="PF00370">
    <property type="entry name" value="FGGY_N"/>
    <property type="match status" value="1"/>
</dbReference>
<dbReference type="InterPro" id="IPR018485">
    <property type="entry name" value="FGGY_C"/>
</dbReference>
<evidence type="ECO:0000256" key="3">
    <source>
        <dbReference type="ARBA" id="ARBA00022777"/>
    </source>
</evidence>
<comment type="similarity">
    <text evidence="1 4">Belongs to the FGGY kinase family.</text>
</comment>
<accession>A0A0R2D7Y8</accession>
<dbReference type="STRING" id="1423796.FC24_GL000487"/>
<dbReference type="InterPro" id="IPR018483">
    <property type="entry name" value="Carb_kinase_FGGY_CS"/>
</dbReference>
<dbReference type="InterPro" id="IPR000577">
    <property type="entry name" value="Carb_kinase_FGGY"/>
</dbReference>